<dbReference type="PANTHER" id="PTHR45625:SF3">
    <property type="entry name" value="PEPTIDYL-PROLYL CIS-TRANS ISOMERASE B-RELATED"/>
    <property type="match status" value="1"/>
</dbReference>
<organism evidence="3">
    <name type="scientific">freshwater metagenome</name>
    <dbReference type="NCBI Taxonomy" id="449393"/>
    <lineage>
        <taxon>unclassified sequences</taxon>
        <taxon>metagenomes</taxon>
        <taxon>ecological metagenomes</taxon>
    </lineage>
</organism>
<evidence type="ECO:0000256" key="1">
    <source>
        <dbReference type="SAM" id="Phobius"/>
    </source>
</evidence>
<feature type="domain" description="PPIase cyclophilin-type" evidence="2">
    <location>
        <begin position="152"/>
        <end position="297"/>
    </location>
</feature>
<feature type="transmembrane region" description="Helical" evidence="1">
    <location>
        <begin position="36"/>
        <end position="55"/>
    </location>
</feature>
<evidence type="ECO:0000313" key="3">
    <source>
        <dbReference type="EMBL" id="CAB4547616.1"/>
    </source>
</evidence>
<dbReference type="PANTHER" id="PTHR45625">
    <property type="entry name" value="PEPTIDYL-PROLYL CIS-TRANS ISOMERASE-RELATED"/>
    <property type="match status" value="1"/>
</dbReference>
<evidence type="ECO:0000259" key="2">
    <source>
        <dbReference type="PROSITE" id="PS50072"/>
    </source>
</evidence>
<dbReference type="CDD" id="cd00317">
    <property type="entry name" value="cyclophilin"/>
    <property type="match status" value="1"/>
</dbReference>
<keyword evidence="1" id="KW-0812">Transmembrane</keyword>
<dbReference type="Gene3D" id="2.40.100.10">
    <property type="entry name" value="Cyclophilin-like"/>
    <property type="match status" value="1"/>
</dbReference>
<dbReference type="AlphaFoldDB" id="A0A6J6C8M5"/>
<keyword evidence="1" id="KW-1133">Transmembrane helix</keyword>
<keyword evidence="1" id="KW-0472">Membrane</keyword>
<dbReference type="InterPro" id="IPR002130">
    <property type="entry name" value="Cyclophilin-type_PPIase_dom"/>
</dbReference>
<dbReference type="InterPro" id="IPR029000">
    <property type="entry name" value="Cyclophilin-like_dom_sf"/>
</dbReference>
<dbReference type="InterPro" id="IPR044666">
    <property type="entry name" value="Cyclophilin_A-like"/>
</dbReference>
<dbReference type="PRINTS" id="PR00153">
    <property type="entry name" value="CSAPPISMRASE"/>
</dbReference>
<dbReference type="SUPFAM" id="SSF50891">
    <property type="entry name" value="Cyclophilin-like"/>
    <property type="match status" value="1"/>
</dbReference>
<name>A0A6J6C8M5_9ZZZZ</name>
<gene>
    <name evidence="3" type="ORF">UFOPK1493_00802</name>
</gene>
<sequence>MGTAKRERQKANRQARLEELAREAKKQKTRKRGTRIAIVVIGGLLLLFLLARVVGGDDEETPAVTTTVAPATTAASDTTDAAGATGTTAATDTTVAAETTAAPTTTVEFAYGELECPEADGSSELPDSFESAPAKCIEDGVTYQAIVTTNQGSFTIDLDTEGAPGTVNNFVVLARYGYYDGRTGCHRVIRDFVVQCGRPGEDETAPGYNIPDELPAPGEYQEGVVAMANTGQPNTGGGQWFIVTGPDGVSSLTPDYSILGTVSEGYDTTVQALENLADPTTNGVPPLVPIEIVSVEIVES</sequence>
<dbReference type="PROSITE" id="PS50072">
    <property type="entry name" value="CSA_PPIASE_2"/>
    <property type="match status" value="1"/>
</dbReference>
<dbReference type="Pfam" id="PF00160">
    <property type="entry name" value="Pro_isomerase"/>
    <property type="match status" value="1"/>
</dbReference>
<dbReference type="EMBL" id="CAEZSR010000018">
    <property type="protein sequence ID" value="CAB4547616.1"/>
    <property type="molecule type" value="Genomic_DNA"/>
</dbReference>
<protein>
    <submittedName>
        <fullName evidence="3">Unannotated protein</fullName>
    </submittedName>
</protein>
<proteinExistence type="predicted"/>
<reference evidence="3" key="1">
    <citation type="submission" date="2020-05" db="EMBL/GenBank/DDBJ databases">
        <authorList>
            <person name="Chiriac C."/>
            <person name="Salcher M."/>
            <person name="Ghai R."/>
            <person name="Kavagutti S V."/>
        </authorList>
    </citation>
    <scope>NUCLEOTIDE SEQUENCE</scope>
</reference>
<accession>A0A6J6C8M5</accession>
<dbReference type="GO" id="GO:0003755">
    <property type="term" value="F:peptidyl-prolyl cis-trans isomerase activity"/>
    <property type="evidence" value="ECO:0007669"/>
    <property type="project" value="InterPro"/>
</dbReference>